<dbReference type="Pfam" id="PF04420">
    <property type="entry name" value="CHD5"/>
    <property type="match status" value="1"/>
</dbReference>
<evidence type="ECO:0000256" key="5">
    <source>
        <dbReference type="ARBA" id="ARBA00022824"/>
    </source>
</evidence>
<keyword evidence="4" id="KW-0812">Transmembrane</keyword>
<dbReference type="PANTHER" id="PTHR42650:SF1">
    <property type="entry name" value="GUIDED ENTRY OF TAIL-ANCHORED PROTEINS FACTOR 1"/>
    <property type="match status" value="1"/>
</dbReference>
<sequence>MYLFMLANSYAFRRYHIIFAFKWILRFLGGEGKSERQIRQEIAKLKLQLQGLSMVDQFAAYAKLQRKINTLQQQYKDRGNIRNYRYRVDFDKCINVISLQCVLFMNYKTKSIVALTTLKWVLSNVFSLMFCKKNICSVSVVVWLGVVRSVCQRLAAYLSPTAAPSTNASRPTIPPAFFNPPPSTTTAMPVAPPLD</sequence>
<proteinExistence type="inferred from homology"/>
<dbReference type="AlphaFoldDB" id="A0AAV2QNJ7"/>
<name>A0AAV2QNJ7_MEGNR</name>
<gene>
    <name evidence="11" type="ORF">MNOR_LOCUS14972</name>
</gene>
<dbReference type="Proteomes" id="UP001497623">
    <property type="component" value="Unassembled WGS sequence"/>
</dbReference>
<feature type="compositionally biased region" description="Pro residues" evidence="10">
    <location>
        <begin position="172"/>
        <end position="183"/>
    </location>
</feature>
<dbReference type="GO" id="GO:0043495">
    <property type="term" value="F:protein-membrane adaptor activity"/>
    <property type="evidence" value="ECO:0007669"/>
    <property type="project" value="TreeGrafter"/>
</dbReference>
<dbReference type="Gene3D" id="1.10.287.660">
    <property type="entry name" value="Helix hairpin bin"/>
    <property type="match status" value="1"/>
</dbReference>
<evidence type="ECO:0000256" key="7">
    <source>
        <dbReference type="ARBA" id="ARBA00023136"/>
    </source>
</evidence>
<dbReference type="GO" id="GO:0005789">
    <property type="term" value="C:endoplasmic reticulum membrane"/>
    <property type="evidence" value="ECO:0007669"/>
    <property type="project" value="UniProtKB-SubCell"/>
</dbReference>
<evidence type="ECO:0000256" key="4">
    <source>
        <dbReference type="ARBA" id="ARBA00022692"/>
    </source>
</evidence>
<comment type="similarity">
    <text evidence="2">Belongs to the WRB/GET1 family.</text>
</comment>
<dbReference type="InterPro" id="IPR029012">
    <property type="entry name" value="Helix_hairpin_bin_sf"/>
</dbReference>
<keyword evidence="5" id="KW-0256">Endoplasmic reticulum</keyword>
<protein>
    <recommendedName>
        <fullName evidence="3">Guided entry of tail-anchored proteins factor 1</fullName>
    </recommendedName>
    <alternativeName>
        <fullName evidence="8">Tail-anchored protein insertion receptor WRB</fullName>
    </alternativeName>
    <alternativeName>
        <fullName evidence="9">Tryptophan-rich basic protein</fullName>
    </alternativeName>
</protein>
<accession>A0AAV2QNJ7</accession>
<keyword evidence="7" id="KW-0472">Membrane</keyword>
<organism evidence="11 12">
    <name type="scientific">Meganyctiphanes norvegica</name>
    <name type="common">Northern krill</name>
    <name type="synonym">Thysanopoda norvegica</name>
    <dbReference type="NCBI Taxonomy" id="48144"/>
    <lineage>
        <taxon>Eukaryota</taxon>
        <taxon>Metazoa</taxon>
        <taxon>Ecdysozoa</taxon>
        <taxon>Arthropoda</taxon>
        <taxon>Crustacea</taxon>
        <taxon>Multicrustacea</taxon>
        <taxon>Malacostraca</taxon>
        <taxon>Eumalacostraca</taxon>
        <taxon>Eucarida</taxon>
        <taxon>Euphausiacea</taxon>
        <taxon>Euphausiidae</taxon>
        <taxon>Meganyctiphanes</taxon>
    </lineage>
</organism>
<dbReference type="InterPro" id="IPR028945">
    <property type="entry name" value="Get1"/>
</dbReference>
<dbReference type="EMBL" id="CAXKWB010009190">
    <property type="protein sequence ID" value="CAL4093805.1"/>
    <property type="molecule type" value="Genomic_DNA"/>
</dbReference>
<evidence type="ECO:0000313" key="12">
    <source>
        <dbReference type="Proteomes" id="UP001497623"/>
    </source>
</evidence>
<evidence type="ECO:0000256" key="1">
    <source>
        <dbReference type="ARBA" id="ARBA00004477"/>
    </source>
</evidence>
<dbReference type="GO" id="GO:0071816">
    <property type="term" value="P:tail-anchored membrane protein insertion into ER membrane"/>
    <property type="evidence" value="ECO:0007669"/>
    <property type="project" value="InterPro"/>
</dbReference>
<evidence type="ECO:0000256" key="6">
    <source>
        <dbReference type="ARBA" id="ARBA00022989"/>
    </source>
</evidence>
<dbReference type="PANTHER" id="PTHR42650">
    <property type="entry name" value="TAIL-ANCHORED PROTEIN INSERTION RECEPTOR WRB"/>
    <property type="match status" value="1"/>
</dbReference>
<evidence type="ECO:0000256" key="3">
    <source>
        <dbReference type="ARBA" id="ARBA00017951"/>
    </source>
</evidence>
<keyword evidence="12" id="KW-1185">Reference proteome</keyword>
<comment type="caution">
    <text evidence="11">The sequence shown here is derived from an EMBL/GenBank/DDBJ whole genome shotgun (WGS) entry which is preliminary data.</text>
</comment>
<evidence type="ECO:0000256" key="2">
    <source>
        <dbReference type="ARBA" id="ARBA00010799"/>
    </source>
</evidence>
<evidence type="ECO:0000256" key="9">
    <source>
        <dbReference type="ARBA" id="ARBA00033006"/>
    </source>
</evidence>
<comment type="subcellular location">
    <subcellularLocation>
        <location evidence="1">Endoplasmic reticulum membrane</location>
        <topology evidence="1">Multi-pass membrane protein</topology>
    </subcellularLocation>
</comment>
<keyword evidence="6" id="KW-1133">Transmembrane helix</keyword>
<evidence type="ECO:0000256" key="8">
    <source>
        <dbReference type="ARBA" id="ARBA00032437"/>
    </source>
</evidence>
<evidence type="ECO:0000256" key="10">
    <source>
        <dbReference type="SAM" id="MobiDB-lite"/>
    </source>
</evidence>
<reference evidence="11 12" key="1">
    <citation type="submission" date="2024-05" db="EMBL/GenBank/DDBJ databases">
        <authorList>
            <person name="Wallberg A."/>
        </authorList>
    </citation>
    <scope>NUCLEOTIDE SEQUENCE [LARGE SCALE GENOMIC DNA]</scope>
</reference>
<dbReference type="GO" id="GO:0043529">
    <property type="term" value="C:GET complex"/>
    <property type="evidence" value="ECO:0007669"/>
    <property type="project" value="TreeGrafter"/>
</dbReference>
<feature type="region of interest" description="Disordered" evidence="10">
    <location>
        <begin position="162"/>
        <end position="195"/>
    </location>
</feature>
<evidence type="ECO:0000313" key="11">
    <source>
        <dbReference type="EMBL" id="CAL4093805.1"/>
    </source>
</evidence>